<dbReference type="InterPro" id="IPR056594">
    <property type="entry name" value="AT5G49610-like_b-prop"/>
</dbReference>
<sequence length="401" mass="45243">MAQPELNHDAIIEILLRFPPADPACLIRAALVCRSWRRILTDPAFLCRYRDFHRTAPLLGFLLQRGWHNELKVSDPCFVPTTAAPSFPRLPPECRDSSLVDCRHRRVLFQAFNGDNFLGLDFLVWDPITGGLEKVHKPPIPCLSYSAAVLCGIAGCDHRNCHGTPFRVLFLGLHYTRGPVHACLYSSETRAWGTPAVPLHHADIDSWFDFTCGALVKDELYYCVWGNKIVEYDLGENCLSLIDLPNPNRYYGSSSSVPMFMEDGSLGYACTRDSSLCLWSRKVMKPDGVVVGWVQRKAVELELEKLVPTLKNKNWYSFRKKKKLVPELISAAQGVDVVFMAASVGIFMYDFKLRNSNLSLFRNSVEIVPLQTYPFCMLAVELLPVEMEILPTAVDLKIDPA</sequence>
<keyword evidence="4" id="KW-1185">Reference proteome</keyword>
<dbReference type="PANTHER" id="PTHR32133">
    <property type="entry name" value="OS07G0120400 PROTEIN"/>
    <property type="match status" value="1"/>
</dbReference>
<reference evidence="3" key="1">
    <citation type="journal article" date="2018" name="DNA Res.">
        <title>Multiple hybrid de novo genome assembly of finger millet, an orphan allotetraploid crop.</title>
        <authorList>
            <person name="Hatakeyama M."/>
            <person name="Aluri S."/>
            <person name="Balachadran M.T."/>
            <person name="Sivarajan S.R."/>
            <person name="Patrignani A."/>
            <person name="Gruter S."/>
            <person name="Poveda L."/>
            <person name="Shimizu-Inatsugi R."/>
            <person name="Baeten J."/>
            <person name="Francoijs K.J."/>
            <person name="Nataraja K.N."/>
            <person name="Reddy Y.A.N."/>
            <person name="Phadnis S."/>
            <person name="Ravikumar R.L."/>
            <person name="Schlapbach R."/>
            <person name="Sreeman S.M."/>
            <person name="Shimizu K.K."/>
        </authorList>
    </citation>
    <scope>NUCLEOTIDE SEQUENCE</scope>
</reference>
<feature type="domain" description="F-box" evidence="1">
    <location>
        <begin position="5"/>
        <end position="46"/>
    </location>
</feature>
<dbReference type="PANTHER" id="PTHR32133:SF408">
    <property type="entry name" value="OS07G0120400 PROTEIN"/>
    <property type="match status" value="1"/>
</dbReference>
<reference evidence="3" key="2">
    <citation type="submission" date="2021-12" db="EMBL/GenBank/DDBJ databases">
        <title>Resequencing data analysis of finger millet.</title>
        <authorList>
            <person name="Hatakeyama M."/>
            <person name="Aluri S."/>
            <person name="Balachadran M.T."/>
            <person name="Sivarajan S.R."/>
            <person name="Poveda L."/>
            <person name="Shimizu-Inatsugi R."/>
            <person name="Schlapbach R."/>
            <person name="Sreeman S.M."/>
            <person name="Shimizu K.K."/>
        </authorList>
    </citation>
    <scope>NUCLEOTIDE SEQUENCE</scope>
</reference>
<evidence type="ECO:0000313" key="4">
    <source>
        <dbReference type="Proteomes" id="UP001054889"/>
    </source>
</evidence>
<protein>
    <recommendedName>
        <fullName evidence="5">F-box domain-containing protein</fullName>
    </recommendedName>
</protein>
<evidence type="ECO:0000313" key="3">
    <source>
        <dbReference type="EMBL" id="GJN10410.1"/>
    </source>
</evidence>
<name>A0AAV5DJK4_ELECO</name>
<dbReference type="Pfam" id="PF23635">
    <property type="entry name" value="Beta-prop_AT5G49610-like"/>
    <property type="match status" value="1"/>
</dbReference>
<dbReference type="Proteomes" id="UP001054889">
    <property type="component" value="Unassembled WGS sequence"/>
</dbReference>
<evidence type="ECO:0000259" key="2">
    <source>
        <dbReference type="Pfam" id="PF23635"/>
    </source>
</evidence>
<dbReference type="SUPFAM" id="SSF81383">
    <property type="entry name" value="F-box domain"/>
    <property type="match status" value="1"/>
</dbReference>
<dbReference type="InterPro" id="IPR001810">
    <property type="entry name" value="F-box_dom"/>
</dbReference>
<evidence type="ECO:0000259" key="1">
    <source>
        <dbReference type="Pfam" id="PF00646"/>
    </source>
</evidence>
<dbReference type="EMBL" id="BQKI01000017">
    <property type="protein sequence ID" value="GJN10410.1"/>
    <property type="molecule type" value="Genomic_DNA"/>
</dbReference>
<dbReference type="Pfam" id="PF00646">
    <property type="entry name" value="F-box"/>
    <property type="match status" value="1"/>
</dbReference>
<dbReference type="InterPro" id="IPR036047">
    <property type="entry name" value="F-box-like_dom_sf"/>
</dbReference>
<feature type="domain" description="F-box protein AT5G49610-like beta-propeller" evidence="2">
    <location>
        <begin position="99"/>
        <end position="377"/>
    </location>
</feature>
<evidence type="ECO:0008006" key="5">
    <source>
        <dbReference type="Google" id="ProtNLM"/>
    </source>
</evidence>
<dbReference type="AlphaFoldDB" id="A0AAV5DJK4"/>
<comment type="caution">
    <text evidence="3">The sequence shown here is derived from an EMBL/GenBank/DDBJ whole genome shotgun (WGS) entry which is preliminary data.</text>
</comment>
<organism evidence="3 4">
    <name type="scientific">Eleusine coracana subsp. coracana</name>
    <dbReference type="NCBI Taxonomy" id="191504"/>
    <lineage>
        <taxon>Eukaryota</taxon>
        <taxon>Viridiplantae</taxon>
        <taxon>Streptophyta</taxon>
        <taxon>Embryophyta</taxon>
        <taxon>Tracheophyta</taxon>
        <taxon>Spermatophyta</taxon>
        <taxon>Magnoliopsida</taxon>
        <taxon>Liliopsida</taxon>
        <taxon>Poales</taxon>
        <taxon>Poaceae</taxon>
        <taxon>PACMAD clade</taxon>
        <taxon>Chloridoideae</taxon>
        <taxon>Cynodonteae</taxon>
        <taxon>Eleusininae</taxon>
        <taxon>Eleusine</taxon>
    </lineage>
</organism>
<dbReference type="Gene3D" id="1.20.1280.50">
    <property type="match status" value="1"/>
</dbReference>
<accession>A0AAV5DJK4</accession>
<gene>
    <name evidence="3" type="primary">ga28501</name>
    <name evidence="3" type="ORF">PR202_ga28501</name>
</gene>
<proteinExistence type="predicted"/>